<organism evidence="8 9">
    <name type="scientific">Lipomyces starkeyi NRRL Y-11557</name>
    <dbReference type="NCBI Taxonomy" id="675824"/>
    <lineage>
        <taxon>Eukaryota</taxon>
        <taxon>Fungi</taxon>
        <taxon>Dikarya</taxon>
        <taxon>Ascomycota</taxon>
        <taxon>Saccharomycotina</taxon>
        <taxon>Lipomycetes</taxon>
        <taxon>Lipomycetales</taxon>
        <taxon>Lipomycetaceae</taxon>
        <taxon>Lipomyces</taxon>
    </lineage>
</organism>
<keyword evidence="2 6" id="KW-0963">Cytoplasm</keyword>
<dbReference type="InterPro" id="IPR004521">
    <property type="entry name" value="Uncharacterised_CHP00451"/>
</dbReference>
<dbReference type="OrthoDB" id="10249667at2759"/>
<dbReference type="InterPro" id="IPR041366">
    <property type="entry name" value="Pre-PUA"/>
</dbReference>
<dbReference type="GO" id="GO:0042254">
    <property type="term" value="P:ribosome biogenesis"/>
    <property type="evidence" value="ECO:0007669"/>
    <property type="project" value="EnsemblFungi"/>
</dbReference>
<dbReference type="Gene3D" id="3.10.400.20">
    <property type="match status" value="1"/>
</dbReference>
<dbReference type="FunFam" id="3.10.400.20:FF:000001">
    <property type="entry name" value="Malignant T-cell-amplified sequence 1"/>
    <property type="match status" value="1"/>
</dbReference>
<dbReference type="EMBL" id="KV454298">
    <property type="protein sequence ID" value="ODQ71162.1"/>
    <property type="molecule type" value="Genomic_DNA"/>
</dbReference>
<keyword evidence="9" id="KW-1185">Reference proteome</keyword>
<dbReference type="Proteomes" id="UP000094385">
    <property type="component" value="Unassembled WGS sequence"/>
</dbReference>
<dbReference type="InterPro" id="IPR016437">
    <property type="entry name" value="MCT-1/Tma20"/>
</dbReference>
<evidence type="ECO:0000256" key="2">
    <source>
        <dbReference type="ARBA" id="ARBA00022490"/>
    </source>
</evidence>
<dbReference type="InterPro" id="IPR002478">
    <property type="entry name" value="PUA"/>
</dbReference>
<dbReference type="GO" id="GO:0001731">
    <property type="term" value="P:formation of translation preinitiation complex"/>
    <property type="evidence" value="ECO:0007669"/>
    <property type="project" value="TreeGrafter"/>
</dbReference>
<evidence type="ECO:0000313" key="8">
    <source>
        <dbReference type="EMBL" id="ODQ71162.1"/>
    </source>
</evidence>
<dbReference type="STRING" id="675824.A0A1E3Q1Y8"/>
<dbReference type="NCBIfam" id="TIGR00451">
    <property type="entry name" value="unchar_dom_2"/>
    <property type="match status" value="1"/>
</dbReference>
<dbReference type="Pfam" id="PF01472">
    <property type="entry name" value="PUA"/>
    <property type="match status" value="1"/>
</dbReference>
<dbReference type="PIRSF" id="PIRSF005067">
    <property type="entry name" value="Tma_RNA-bind_prd"/>
    <property type="match status" value="1"/>
</dbReference>
<evidence type="ECO:0000256" key="1">
    <source>
        <dbReference type="ARBA" id="ARBA00004496"/>
    </source>
</evidence>
<dbReference type="GO" id="GO:0005829">
    <property type="term" value="C:cytosol"/>
    <property type="evidence" value="ECO:0007669"/>
    <property type="project" value="EnsemblFungi"/>
</dbReference>
<dbReference type="InterPro" id="IPR015947">
    <property type="entry name" value="PUA-like_sf"/>
</dbReference>
<evidence type="ECO:0000313" key="9">
    <source>
        <dbReference type="Proteomes" id="UP000094385"/>
    </source>
</evidence>
<evidence type="ECO:0000259" key="7">
    <source>
        <dbReference type="SMART" id="SM00359"/>
    </source>
</evidence>
<dbReference type="AlphaFoldDB" id="A0A1E3Q1Y8"/>
<protein>
    <recommendedName>
        <fullName evidence="5 6">Translation machinery-associated protein 20</fullName>
    </recommendedName>
</protein>
<evidence type="ECO:0000256" key="4">
    <source>
        <dbReference type="ARBA" id="ARBA00061046"/>
    </source>
</evidence>
<evidence type="ECO:0000256" key="6">
    <source>
        <dbReference type="PIRNR" id="PIRNR005067"/>
    </source>
</evidence>
<proteinExistence type="inferred from homology"/>
<dbReference type="SMART" id="SM00359">
    <property type="entry name" value="PUA"/>
    <property type="match status" value="1"/>
</dbReference>
<dbReference type="CDD" id="cd21155">
    <property type="entry name" value="PUA_MCTS-1-like"/>
    <property type="match status" value="1"/>
</dbReference>
<dbReference type="PROSITE" id="PS50890">
    <property type="entry name" value="PUA"/>
    <property type="match status" value="1"/>
</dbReference>
<sequence>MFKKFNAKDDIHSRTNVKSSVQRGLKLKLIEQFPKLENVIDEIIPKKGQLVIIKCTDKLSLYAMDNEVLFYQHFDDPFVPSLKLIHKFADCFPSVTVDRGAIKFILSGANIMCPGLTSKGAGLPDENLPAGTVVAILAEGKETALAVGKLIMDTDEIKKINKGIGIEVGTHLGDGLWSLEVE</sequence>
<gene>
    <name evidence="8" type="ORF">LIPSTDRAFT_5182</name>
</gene>
<comment type="subcellular location">
    <subcellularLocation>
        <location evidence="1 6">Cytoplasm</location>
    </subcellularLocation>
</comment>
<dbReference type="GO" id="GO:0003723">
    <property type="term" value="F:RNA binding"/>
    <property type="evidence" value="ECO:0007669"/>
    <property type="project" value="InterPro"/>
</dbReference>
<comment type="similarity">
    <text evidence="4 6">Belongs to the TMA20 family.</text>
</comment>
<dbReference type="GO" id="GO:0000184">
    <property type="term" value="P:nuclear-transcribed mRNA catabolic process, nonsense-mediated decay"/>
    <property type="evidence" value="ECO:0007669"/>
    <property type="project" value="EnsemblFungi"/>
</dbReference>
<comment type="function">
    <text evidence="3 6">Involved in translation.</text>
</comment>
<reference evidence="8 9" key="1">
    <citation type="journal article" date="2016" name="Proc. Natl. Acad. Sci. U.S.A.">
        <title>Comparative genomics of biotechnologically important yeasts.</title>
        <authorList>
            <person name="Riley R."/>
            <person name="Haridas S."/>
            <person name="Wolfe K.H."/>
            <person name="Lopes M.R."/>
            <person name="Hittinger C.T."/>
            <person name="Goeker M."/>
            <person name="Salamov A.A."/>
            <person name="Wisecaver J.H."/>
            <person name="Long T.M."/>
            <person name="Calvey C.H."/>
            <person name="Aerts A.L."/>
            <person name="Barry K.W."/>
            <person name="Choi C."/>
            <person name="Clum A."/>
            <person name="Coughlan A.Y."/>
            <person name="Deshpande S."/>
            <person name="Douglass A.P."/>
            <person name="Hanson S.J."/>
            <person name="Klenk H.-P."/>
            <person name="LaButti K.M."/>
            <person name="Lapidus A."/>
            <person name="Lindquist E.A."/>
            <person name="Lipzen A.M."/>
            <person name="Meier-Kolthoff J.P."/>
            <person name="Ohm R.A."/>
            <person name="Otillar R.P."/>
            <person name="Pangilinan J.L."/>
            <person name="Peng Y."/>
            <person name="Rokas A."/>
            <person name="Rosa C.A."/>
            <person name="Scheuner C."/>
            <person name="Sibirny A.A."/>
            <person name="Slot J.C."/>
            <person name="Stielow J.B."/>
            <person name="Sun H."/>
            <person name="Kurtzman C.P."/>
            <person name="Blackwell M."/>
            <person name="Grigoriev I.V."/>
            <person name="Jeffries T.W."/>
        </authorList>
    </citation>
    <scope>NUCLEOTIDE SEQUENCE [LARGE SCALE GENOMIC DNA]</scope>
    <source>
        <strain evidence="8 9">NRRL Y-11557</strain>
    </source>
</reference>
<evidence type="ECO:0000256" key="3">
    <source>
        <dbReference type="ARBA" id="ARBA00060251"/>
    </source>
</evidence>
<dbReference type="Pfam" id="PF17832">
    <property type="entry name" value="Pre-PUA"/>
    <property type="match status" value="1"/>
</dbReference>
<name>A0A1E3Q1Y8_LIPST</name>
<dbReference type="PANTHER" id="PTHR22798:SF0">
    <property type="entry name" value="MALIGNANT T-CELL-AMPLIFIED SEQUENCE 1"/>
    <property type="match status" value="1"/>
</dbReference>
<dbReference type="SUPFAM" id="SSF88697">
    <property type="entry name" value="PUA domain-like"/>
    <property type="match status" value="1"/>
</dbReference>
<evidence type="ECO:0000256" key="5">
    <source>
        <dbReference type="ARBA" id="ARBA00070056"/>
    </source>
</evidence>
<dbReference type="PANTHER" id="PTHR22798">
    <property type="entry name" value="MCT-1 PROTEIN"/>
    <property type="match status" value="1"/>
</dbReference>
<accession>A0A1E3Q1Y8</accession>
<dbReference type="CDD" id="cd11609">
    <property type="entry name" value="MCT1_N"/>
    <property type="match status" value="1"/>
</dbReference>
<feature type="domain" description="PUA" evidence="7">
    <location>
        <begin position="93"/>
        <end position="173"/>
    </location>
</feature>